<evidence type="ECO:0000259" key="1">
    <source>
        <dbReference type="Pfam" id="PF13460"/>
    </source>
</evidence>
<dbReference type="STRING" id="1354337.M983_1270"/>
<reference evidence="2 3" key="1">
    <citation type="submission" date="2016-04" db="EMBL/GenBank/DDBJ databases">
        <title>ATOL: Assembling a taxonomically balanced genome-scale reconstruction of the evolutionary history of the Enterobacteriaceae.</title>
        <authorList>
            <person name="Plunkett G.III."/>
            <person name="Neeno-Eckwall E.C."/>
            <person name="Glasner J.D."/>
            <person name="Perna N.T."/>
        </authorList>
    </citation>
    <scope>NUCLEOTIDE SEQUENCE [LARGE SCALE GENOMIC DNA]</scope>
    <source>
        <strain evidence="2 3">ATCC 19692</strain>
    </source>
</reference>
<gene>
    <name evidence="2" type="ORF">M983_1270</name>
</gene>
<dbReference type="Gene3D" id="3.40.50.720">
    <property type="entry name" value="NAD(P)-binding Rossmann-like Domain"/>
    <property type="match status" value="1"/>
</dbReference>
<comment type="caution">
    <text evidence="2">The sequence shown here is derived from an EMBL/GenBank/DDBJ whole genome shotgun (WGS) entry which is preliminary data.</text>
</comment>
<evidence type="ECO:0000313" key="2">
    <source>
        <dbReference type="EMBL" id="OAT33013.1"/>
    </source>
</evidence>
<dbReference type="Pfam" id="PF13460">
    <property type="entry name" value="NAD_binding_10"/>
    <property type="match status" value="1"/>
</dbReference>
<dbReference type="SUPFAM" id="SSF51735">
    <property type="entry name" value="NAD(P)-binding Rossmann-fold domains"/>
    <property type="match status" value="1"/>
</dbReference>
<dbReference type="EMBL" id="LXEN01000054">
    <property type="protein sequence ID" value="OAT33013.1"/>
    <property type="molecule type" value="Genomic_DNA"/>
</dbReference>
<sequence>MNIMVIGAKGRVGHKLVEILLANGHHVIGTTRKISHSSTIKDSHYHEIELDITKPLSAISHIFPEHLDAIYFTTGSRGEDLLQVDLHGAVKTMQLAMEKGIKRYIMLSAIHSLSPNKWTSLIDYFTAKYFADLYLIHQTDLDYTIVQAGYLTEQPGTHKINSQQSKILDKGEISIDDVALTLAEIVDKKNTFKKCIPLQEGNVEIKEAIRQI</sequence>
<dbReference type="RefSeq" id="WP_066748806.1">
    <property type="nucleotide sequence ID" value="NZ_LXEN01000054.1"/>
</dbReference>
<dbReference type="PATRIC" id="fig|1354337.4.peg.1292"/>
<organism evidence="2 3">
    <name type="scientific">Proteus myxofaciens ATCC 19692</name>
    <dbReference type="NCBI Taxonomy" id="1354337"/>
    <lineage>
        <taxon>Bacteria</taxon>
        <taxon>Pseudomonadati</taxon>
        <taxon>Pseudomonadota</taxon>
        <taxon>Gammaproteobacteria</taxon>
        <taxon>Enterobacterales</taxon>
        <taxon>Morganellaceae</taxon>
        <taxon>Proteus</taxon>
    </lineage>
</organism>
<dbReference type="InterPro" id="IPR016040">
    <property type="entry name" value="NAD(P)-bd_dom"/>
</dbReference>
<dbReference type="OrthoDB" id="9803892at2"/>
<name>A0A198G7E6_9GAMM</name>
<accession>A0A198G7E6</accession>
<dbReference type="Proteomes" id="UP000094023">
    <property type="component" value="Unassembled WGS sequence"/>
</dbReference>
<protein>
    <submittedName>
        <fullName evidence="2">NAD-dependent epimerase/dehydratase</fullName>
    </submittedName>
</protein>
<proteinExistence type="predicted"/>
<feature type="domain" description="NAD(P)-binding" evidence="1">
    <location>
        <begin position="7"/>
        <end position="188"/>
    </location>
</feature>
<evidence type="ECO:0000313" key="3">
    <source>
        <dbReference type="Proteomes" id="UP000094023"/>
    </source>
</evidence>
<keyword evidence="3" id="KW-1185">Reference proteome</keyword>
<dbReference type="PANTHER" id="PTHR15020:SF50">
    <property type="entry name" value="UPF0659 PROTEIN YMR090W"/>
    <property type="match status" value="1"/>
</dbReference>
<dbReference type="InterPro" id="IPR036291">
    <property type="entry name" value="NAD(P)-bd_dom_sf"/>
</dbReference>
<dbReference type="PANTHER" id="PTHR15020">
    <property type="entry name" value="FLAVIN REDUCTASE-RELATED"/>
    <property type="match status" value="1"/>
</dbReference>
<dbReference type="AlphaFoldDB" id="A0A198G7E6"/>